<dbReference type="FunFam" id="3.40.30.10:FF:000012">
    <property type="entry name" value="Monothiol glutaredoxin"/>
    <property type="match status" value="3"/>
</dbReference>
<comment type="caution">
    <text evidence="6">The sequence shown here is derived from an EMBL/GenBank/DDBJ whole genome shotgun (WGS) entry which is preliminary data.</text>
</comment>
<dbReference type="EMBL" id="JAKCXM010000081">
    <property type="protein sequence ID" value="KAJ0403451.1"/>
    <property type="molecule type" value="Genomic_DNA"/>
</dbReference>
<dbReference type="GO" id="GO:0046872">
    <property type="term" value="F:metal ion binding"/>
    <property type="evidence" value="ECO:0007669"/>
    <property type="project" value="UniProtKB-KW"/>
</dbReference>
<dbReference type="Pfam" id="PF00462">
    <property type="entry name" value="Glutaredoxin"/>
    <property type="match status" value="3"/>
</dbReference>
<evidence type="ECO:0008006" key="8">
    <source>
        <dbReference type="Google" id="ProtNLM"/>
    </source>
</evidence>
<feature type="domain" description="Thioredoxin" evidence="4">
    <location>
        <begin position="15"/>
        <end position="111"/>
    </location>
</feature>
<dbReference type="NCBIfam" id="TIGR00365">
    <property type="entry name" value="Grx4 family monothiol glutaredoxin"/>
    <property type="match status" value="3"/>
</dbReference>
<evidence type="ECO:0000256" key="3">
    <source>
        <dbReference type="ARBA" id="ARBA00023014"/>
    </source>
</evidence>
<dbReference type="InterPro" id="IPR033658">
    <property type="entry name" value="GRX_PICOT-like"/>
</dbReference>
<evidence type="ECO:0000256" key="1">
    <source>
        <dbReference type="ARBA" id="ARBA00022723"/>
    </source>
</evidence>
<feature type="domain" description="Glutaredoxin" evidence="5">
    <location>
        <begin position="372"/>
        <end position="436"/>
    </location>
</feature>
<dbReference type="Pfam" id="PF00085">
    <property type="entry name" value="Thioredoxin"/>
    <property type="match status" value="1"/>
</dbReference>
<evidence type="ECO:0000313" key="7">
    <source>
        <dbReference type="Proteomes" id="UP001209570"/>
    </source>
</evidence>
<keyword evidence="7" id="KW-1185">Reference proteome</keyword>
<evidence type="ECO:0000259" key="5">
    <source>
        <dbReference type="Pfam" id="PF00462"/>
    </source>
</evidence>
<dbReference type="GO" id="GO:0005634">
    <property type="term" value="C:nucleus"/>
    <property type="evidence" value="ECO:0007669"/>
    <property type="project" value="TreeGrafter"/>
</dbReference>
<gene>
    <name evidence="6" type="ORF">P43SY_001559</name>
</gene>
<dbReference type="Proteomes" id="UP001209570">
    <property type="component" value="Unassembled WGS sequence"/>
</dbReference>
<proteinExistence type="predicted"/>
<feature type="domain" description="Glutaredoxin" evidence="5">
    <location>
        <begin position="158"/>
        <end position="222"/>
    </location>
</feature>
<dbReference type="Gene3D" id="3.40.30.10">
    <property type="entry name" value="Glutaredoxin"/>
    <property type="match status" value="4"/>
</dbReference>
<keyword evidence="1" id="KW-0479">Metal-binding</keyword>
<dbReference type="InterPro" id="IPR013766">
    <property type="entry name" value="Thioredoxin_domain"/>
</dbReference>
<dbReference type="GO" id="GO:0006879">
    <property type="term" value="P:intracellular iron ion homeostasis"/>
    <property type="evidence" value="ECO:0007669"/>
    <property type="project" value="TreeGrafter"/>
</dbReference>
<dbReference type="PANTHER" id="PTHR10293:SF73">
    <property type="entry name" value="GLUTAREDOXIN-3"/>
    <property type="match status" value="1"/>
</dbReference>
<dbReference type="SUPFAM" id="SSF52833">
    <property type="entry name" value="Thioredoxin-like"/>
    <property type="match status" value="4"/>
</dbReference>
<organism evidence="6 7">
    <name type="scientific">Pythium insidiosum</name>
    <name type="common">Pythiosis disease agent</name>
    <dbReference type="NCBI Taxonomy" id="114742"/>
    <lineage>
        <taxon>Eukaryota</taxon>
        <taxon>Sar</taxon>
        <taxon>Stramenopiles</taxon>
        <taxon>Oomycota</taxon>
        <taxon>Peronosporomycetes</taxon>
        <taxon>Pythiales</taxon>
        <taxon>Pythiaceae</taxon>
        <taxon>Pythium</taxon>
    </lineage>
</organism>
<dbReference type="PANTHER" id="PTHR10293">
    <property type="entry name" value="GLUTAREDOXIN FAMILY MEMBER"/>
    <property type="match status" value="1"/>
</dbReference>
<name>A0AAD5MD67_PYTIN</name>
<reference evidence="6" key="1">
    <citation type="submission" date="2021-12" db="EMBL/GenBank/DDBJ databases">
        <title>Prjna785345.</title>
        <authorList>
            <person name="Rujirawat T."/>
            <person name="Krajaejun T."/>
        </authorList>
    </citation>
    <scope>NUCLEOTIDE SEQUENCE</scope>
    <source>
        <strain evidence="6">Pi057C3</strain>
    </source>
</reference>
<evidence type="ECO:0000313" key="6">
    <source>
        <dbReference type="EMBL" id="KAJ0403451.1"/>
    </source>
</evidence>
<dbReference type="CDD" id="cd03028">
    <property type="entry name" value="GRX_PICOT_like"/>
    <property type="match status" value="3"/>
</dbReference>
<keyword evidence="2" id="KW-0408">Iron</keyword>
<evidence type="ECO:0000259" key="4">
    <source>
        <dbReference type="Pfam" id="PF00085"/>
    </source>
</evidence>
<dbReference type="AlphaFoldDB" id="A0AAD5MD67"/>
<feature type="domain" description="Glutaredoxin" evidence="5">
    <location>
        <begin position="267"/>
        <end position="331"/>
    </location>
</feature>
<dbReference type="InterPro" id="IPR002109">
    <property type="entry name" value="Glutaredoxin"/>
</dbReference>
<dbReference type="PROSITE" id="PS51354">
    <property type="entry name" value="GLUTAREDOXIN_2"/>
    <property type="match status" value="3"/>
</dbReference>
<keyword evidence="3" id="KW-0411">Iron-sulfur</keyword>
<accession>A0AAD5MD67</accession>
<sequence>MSATATPGTVVDVQDVAQFDELTARESTLSISFFWAEFHELCRPNGQIDVVFKQLATLHPRIRFLKVAAEDVAELSERFQIAVVPTFVVAQGKSVLEKLEGANVAELAKRVDVLSKSLAKKATESANAAAKSSASETPAPVDAALEYRLKKLINASPVMLFMKGSPSEPKCGFSRQIVALLNEENIQFGTFDILNDNDVRQGLKQFSNWPTYPQLYVNGALIGGLDIVKEMKAEGSLVEQLGLTKSVEEAEAAFQESLRALVNSAPVLLFMKGSPQEPKCGFSKKTVKLLRDHHIPFSSFDILSDDQVRQGLKKFSNWPTYPQLYVRGKLIGGLDILNEMAEDGELSEQLGVAKKPKTIENKYEQLINRAPVMVFMKGSPASPQCGFSRQLVDLLNAEGFQYDHFDILSDDSVRQGLKKYSNWPTYPQLYVRGELIGGLDIVQQLHEEGELAALKP</sequence>
<dbReference type="InterPro" id="IPR036249">
    <property type="entry name" value="Thioredoxin-like_sf"/>
</dbReference>
<dbReference type="InterPro" id="IPR004480">
    <property type="entry name" value="Monothiol_GRX-rel"/>
</dbReference>
<dbReference type="GO" id="GO:0051536">
    <property type="term" value="F:iron-sulfur cluster binding"/>
    <property type="evidence" value="ECO:0007669"/>
    <property type="project" value="UniProtKB-KW"/>
</dbReference>
<dbReference type="GO" id="GO:0005829">
    <property type="term" value="C:cytosol"/>
    <property type="evidence" value="ECO:0007669"/>
    <property type="project" value="TreeGrafter"/>
</dbReference>
<evidence type="ECO:0000256" key="2">
    <source>
        <dbReference type="ARBA" id="ARBA00023004"/>
    </source>
</evidence>
<protein>
    <recommendedName>
        <fullName evidence="8">Grx4 family monothiol glutaredoxin</fullName>
    </recommendedName>
</protein>